<keyword evidence="1" id="KW-0812">Transmembrane</keyword>
<dbReference type="Gene3D" id="1.20.1630.10">
    <property type="entry name" value="Formate dehydrogenase/DMSO reductase domain"/>
    <property type="match status" value="1"/>
</dbReference>
<feature type="transmembrane region" description="Helical" evidence="1">
    <location>
        <begin position="7"/>
        <end position="31"/>
    </location>
</feature>
<evidence type="ECO:0000313" key="2">
    <source>
        <dbReference type="EMBL" id="MFC2967023.1"/>
    </source>
</evidence>
<evidence type="ECO:0000256" key="1">
    <source>
        <dbReference type="SAM" id="Phobius"/>
    </source>
</evidence>
<feature type="transmembrane region" description="Helical" evidence="1">
    <location>
        <begin position="37"/>
        <end position="59"/>
    </location>
</feature>
<organism evidence="2 3">
    <name type="scientific">Acidimangrovimonas pyrenivorans</name>
    <dbReference type="NCBI Taxonomy" id="2030798"/>
    <lineage>
        <taxon>Bacteria</taxon>
        <taxon>Pseudomonadati</taxon>
        <taxon>Pseudomonadota</taxon>
        <taxon>Alphaproteobacteria</taxon>
        <taxon>Rhodobacterales</taxon>
        <taxon>Paracoccaceae</taxon>
        <taxon>Acidimangrovimonas</taxon>
    </lineage>
</organism>
<dbReference type="InterPro" id="IPR007059">
    <property type="entry name" value="DmsC"/>
</dbReference>
<gene>
    <name evidence="2" type="ORF">ACFOES_02850</name>
</gene>
<dbReference type="PANTHER" id="PTHR38095:SF1">
    <property type="entry name" value="ANAEROBIC DIMETHYL SULFOXIDE REDUCTASE CHAIN YNFH"/>
    <property type="match status" value="1"/>
</dbReference>
<dbReference type="Pfam" id="PF04976">
    <property type="entry name" value="DmsC"/>
    <property type="match status" value="1"/>
</dbReference>
<feature type="transmembrane region" description="Helical" evidence="1">
    <location>
        <begin position="80"/>
        <end position="101"/>
    </location>
</feature>
<protein>
    <submittedName>
        <fullName evidence="2">Dimethyl sulfoxide reductase anchor subunit family protein</fullName>
    </submittedName>
</protein>
<comment type="caution">
    <text evidence="2">The sequence shown here is derived from an EMBL/GenBank/DDBJ whole genome shotgun (WGS) entry which is preliminary data.</text>
</comment>
<feature type="transmembrane region" description="Helical" evidence="1">
    <location>
        <begin position="160"/>
        <end position="177"/>
    </location>
</feature>
<feature type="transmembrane region" description="Helical" evidence="1">
    <location>
        <begin position="255"/>
        <end position="276"/>
    </location>
</feature>
<dbReference type="Proteomes" id="UP001595443">
    <property type="component" value="Unassembled WGS sequence"/>
</dbReference>
<feature type="transmembrane region" description="Helical" evidence="1">
    <location>
        <begin position="232"/>
        <end position="249"/>
    </location>
</feature>
<proteinExistence type="predicted"/>
<reference evidence="3" key="1">
    <citation type="journal article" date="2019" name="Int. J. Syst. Evol. Microbiol.">
        <title>The Global Catalogue of Microorganisms (GCM) 10K type strain sequencing project: providing services to taxonomists for standard genome sequencing and annotation.</title>
        <authorList>
            <consortium name="The Broad Institute Genomics Platform"/>
            <consortium name="The Broad Institute Genome Sequencing Center for Infectious Disease"/>
            <person name="Wu L."/>
            <person name="Ma J."/>
        </authorList>
    </citation>
    <scope>NUCLEOTIDE SEQUENCE [LARGE SCALE GENOMIC DNA]</scope>
    <source>
        <strain evidence="3">KCTC 62192</strain>
    </source>
</reference>
<feature type="transmembrane region" description="Helical" evidence="1">
    <location>
        <begin position="138"/>
        <end position="154"/>
    </location>
</feature>
<keyword evidence="1" id="KW-1133">Transmembrane helix</keyword>
<keyword evidence="1" id="KW-0472">Membrane</keyword>
<feature type="transmembrane region" description="Helical" evidence="1">
    <location>
        <begin position="107"/>
        <end position="126"/>
    </location>
</feature>
<name>A0ABV7ADJ8_9RHOB</name>
<keyword evidence="3" id="KW-1185">Reference proteome</keyword>
<dbReference type="RefSeq" id="WP_377831651.1">
    <property type="nucleotide sequence ID" value="NZ_JBHRSK010000003.1"/>
</dbReference>
<accession>A0ABV7ADJ8</accession>
<evidence type="ECO:0000313" key="3">
    <source>
        <dbReference type="Proteomes" id="UP001595443"/>
    </source>
</evidence>
<sequence length="291" mass="31015">MHPAPSVIVFTTLSGLGFGFLAFLGLGAVPVSGLAAFLLYGLAYGFAVAGLLASTFHLGNPQRAWRAFTQWRTSWLSREAWTSVATLLLMAPAALAAIFAGFTPATFGLPGALLALVTVFCTSMIYAQLKTVPRWNQWVTPALFLTFALTGGAMLSGRSLIAVLLCILLAVLLVVSFRRGDKALAESGTTMETATGLGGIGKVRLYEPPHTNSNYLMREMIHVVGRKHSQKLRAIAVLFAAVLPGLILLTLPHSLAAVALAVALHLMGAFAARWLFFAEAEHVVGLYYGAR</sequence>
<dbReference type="EMBL" id="JBHRSK010000003">
    <property type="protein sequence ID" value="MFC2967023.1"/>
    <property type="molecule type" value="Genomic_DNA"/>
</dbReference>
<dbReference type="PANTHER" id="PTHR38095">
    <property type="entry name" value="ANAEROBIC DIMETHYL SULFOXIDE REDUCTASE CHAIN YNFH"/>
    <property type="match status" value="1"/>
</dbReference>